<dbReference type="Pfam" id="PF06223">
    <property type="entry name" value="Phage_tail_T"/>
    <property type="match status" value="1"/>
</dbReference>
<evidence type="ECO:0000259" key="1">
    <source>
        <dbReference type="Pfam" id="PF06223"/>
    </source>
</evidence>
<evidence type="ECO:0000313" key="2">
    <source>
        <dbReference type="EMBL" id="EBQ9426157.1"/>
    </source>
</evidence>
<gene>
    <name evidence="2" type="ORF">DMA59_10995</name>
</gene>
<dbReference type="AlphaFoldDB" id="A0A5H7FBZ4"/>
<dbReference type="InterPro" id="IPR009350">
    <property type="entry name" value="Phage_tail_T"/>
</dbReference>
<name>A0A5H7FBZ4_SALPO</name>
<reference evidence="2" key="1">
    <citation type="submission" date="2018-05" db="EMBL/GenBank/DDBJ databases">
        <authorList>
            <person name="Ashton P.M."/>
            <person name="Dallman T."/>
            <person name="Nair S."/>
            <person name="De Pinna E."/>
            <person name="Peters T."/>
            <person name="Grant K."/>
        </authorList>
    </citation>
    <scope>NUCLEOTIDE SEQUENCE</scope>
    <source>
        <strain evidence="2">381328</strain>
    </source>
</reference>
<organism evidence="2">
    <name type="scientific">Salmonella potsdam</name>
    <dbReference type="NCBI Taxonomy" id="597"/>
    <lineage>
        <taxon>Bacteria</taxon>
        <taxon>Pseudomonadati</taxon>
        <taxon>Pseudomonadota</taxon>
        <taxon>Gammaproteobacteria</taxon>
        <taxon>Enterobacterales</taxon>
        <taxon>Enterobacteriaceae</taxon>
        <taxon>Salmonella</taxon>
    </lineage>
</organism>
<protein>
    <submittedName>
        <fullName evidence="2">Phage tail assembly protein T</fullName>
    </submittedName>
</protein>
<sequence length="104" mass="11616">MTFVKHLAREFGRPDWRRMLASMSCTELVEWMEYYTSTPFSDVLLDAEFAQLNTTIVSLVSADARVSPADFMLLSPVVTDEEQSDEKIMLVAEGITGGVRYGSG</sequence>
<proteinExistence type="predicted"/>
<dbReference type="EMBL" id="AAGQQJ010000012">
    <property type="protein sequence ID" value="EBQ9426157.1"/>
    <property type="molecule type" value="Genomic_DNA"/>
</dbReference>
<feature type="domain" description="Minor tail T" evidence="1">
    <location>
        <begin position="26"/>
        <end position="98"/>
    </location>
</feature>
<dbReference type="NCBIfam" id="TIGR01715">
    <property type="entry name" value="phage_lam_T"/>
    <property type="match status" value="1"/>
</dbReference>
<comment type="caution">
    <text evidence="2">The sequence shown here is derived from an EMBL/GenBank/DDBJ whole genome shotgun (WGS) entry which is preliminary data.</text>
</comment>
<accession>A0A5H7FBZ4</accession>